<dbReference type="SUPFAM" id="SSF48452">
    <property type="entry name" value="TPR-like"/>
    <property type="match status" value="1"/>
</dbReference>
<feature type="region of interest" description="Disordered" evidence="9">
    <location>
        <begin position="174"/>
        <end position="195"/>
    </location>
</feature>
<dbReference type="GO" id="GO:0070979">
    <property type="term" value="P:protein K11-linked ubiquitination"/>
    <property type="evidence" value="ECO:0000318"/>
    <property type="project" value="GO_Central"/>
</dbReference>
<feature type="signal peptide" evidence="10">
    <location>
        <begin position="1"/>
        <end position="28"/>
    </location>
</feature>
<evidence type="ECO:0000256" key="7">
    <source>
        <dbReference type="ARBA" id="ARBA00031069"/>
    </source>
</evidence>
<organism evidence="13">
    <name type="scientific">Selaginella moellendorffii</name>
    <name type="common">Spikemoss</name>
    <dbReference type="NCBI Taxonomy" id="88036"/>
    <lineage>
        <taxon>Eukaryota</taxon>
        <taxon>Viridiplantae</taxon>
        <taxon>Streptophyta</taxon>
        <taxon>Embryophyta</taxon>
        <taxon>Tracheophyta</taxon>
        <taxon>Lycopodiopsida</taxon>
        <taxon>Selaginellales</taxon>
        <taxon>Selaginellaceae</taxon>
        <taxon>Selaginella</taxon>
    </lineage>
</organism>
<evidence type="ECO:0000256" key="6">
    <source>
        <dbReference type="ARBA" id="ARBA00023306"/>
    </source>
</evidence>
<dbReference type="InterPro" id="IPR037679">
    <property type="entry name" value="Apc5"/>
</dbReference>
<evidence type="ECO:0000256" key="3">
    <source>
        <dbReference type="ARBA" id="ARBA00022618"/>
    </source>
</evidence>
<dbReference type="UniPathway" id="UPA00143"/>
<protein>
    <recommendedName>
        <fullName evidence="2">Anaphase-promoting complex subunit 5</fullName>
    </recommendedName>
    <alternativeName>
        <fullName evidence="7">Cyclosome subunit 5</fullName>
    </alternativeName>
</protein>
<dbReference type="KEGG" id="smo:SELMODRAFT_125570"/>
<keyword evidence="4" id="KW-0498">Mitosis</keyword>
<dbReference type="PANTHER" id="PTHR12830:SF9">
    <property type="entry name" value="ANAPHASE-PROMOTING COMPLEX SUBUNIT 5"/>
    <property type="match status" value="1"/>
</dbReference>
<name>D8SV16_SELML</name>
<dbReference type="InterPro" id="IPR011990">
    <property type="entry name" value="TPR-like_helical_dom_sf"/>
</dbReference>
<gene>
    <name evidence="12" type="ORF">SELMODRAFT_125570</name>
</gene>
<dbReference type="Proteomes" id="UP000001514">
    <property type="component" value="Unassembled WGS sequence"/>
</dbReference>
<keyword evidence="6" id="KW-0131">Cell cycle</keyword>
<dbReference type="GO" id="GO:0005680">
    <property type="term" value="C:anaphase-promoting complex"/>
    <property type="evidence" value="ECO:0000318"/>
    <property type="project" value="GO_Central"/>
</dbReference>
<evidence type="ECO:0000256" key="9">
    <source>
        <dbReference type="SAM" id="MobiDB-lite"/>
    </source>
</evidence>
<feature type="chain" id="PRO_5003123057" description="Anaphase-promoting complex subunit 5" evidence="10">
    <location>
        <begin position="29"/>
        <end position="787"/>
    </location>
</feature>
<sequence length="787" mass="85843">MAAGFVLTPHKLSMCVLLQLYAAPPALTPPFPLPAAVRHQLALFLLGLAKACDGFLEPTLEDLGMQLKECLGSIGEVIAEQLASRLLGFSSPEDLFTFVVLGLRGKLFRGGGNEDSLLVEHNSPLGQFLRRCILSFNILSFEGTCRLLAELDAYRRPALSIGDGNIVAKDSLSCQQAEGDDDEDEEEDRLEDDEDENVIASVTPVHGRERHGNGRRAFGVPLIPTEEMHRVRVALLPLTGFVKRVEQVHYLQYLNSIHHGDYPAAMSRLHQYFDYSVGRFQAGLLTLGSMHAHFGHVTQALQASFSALTIHLTFSMQNNDDTCLAHSLAALCHLLSEVGVAAEVTKAGAIGDFDRSIGPQLAAQQHLLLSLNRCLKRALELKLPNLVAFSRLALAKFDLQVIRISGLTLRISPYLLGDLVHSMSSSGSQRITSGAFGQAPGMPGNSQTGRLGPLSESLLKLAGSSYLLRSCSWELYGSDPMMRASTLVHAYCYSKSASADDLSVAYVKLAHHLAAHKGYRVALTALEQAMKKFPLHARSSLRSVQLQFIHSQAINRGNTRLAWVACSELAAMASPVLGVDMELKFEASYRHALTLLACKNYSEAATSAGELFALCYKYDMQLHVVKVLLLIAEIHKKSGSAVTGLPYVLGSITLSQSLNLDLLHAASRVSLAELWLDLGADHAQRALDLLQQSLPLVLGHGSLELRARTNLCIARCYVSSTDFAVATAPELVLDPLQLAAEEFMNLEDKDQASEAFYLLATTFNSIGRMEDRDKAAEKFQQCVVEEP</sequence>
<feature type="domain" description="Anaphase-promoting complex subunit 5" evidence="11">
    <location>
        <begin position="249"/>
        <end position="336"/>
    </location>
</feature>
<keyword evidence="10" id="KW-0732">Signal</keyword>
<comment type="similarity">
    <text evidence="1">Belongs to the APC5 family.</text>
</comment>
<keyword evidence="3" id="KW-0132">Cell division</keyword>
<dbReference type="EMBL" id="GL377644">
    <property type="protein sequence ID" value="EFJ11716.1"/>
    <property type="molecule type" value="Genomic_DNA"/>
</dbReference>
<dbReference type="AlphaFoldDB" id="D8SV16"/>
<evidence type="ECO:0000256" key="10">
    <source>
        <dbReference type="SAM" id="SignalP"/>
    </source>
</evidence>
<dbReference type="Gene3D" id="1.25.40.10">
    <property type="entry name" value="Tetratricopeptide repeat domain"/>
    <property type="match status" value="1"/>
</dbReference>
<evidence type="ECO:0000313" key="12">
    <source>
        <dbReference type="EMBL" id="EFJ11716.1"/>
    </source>
</evidence>
<dbReference type="eggNOG" id="KOG4322">
    <property type="taxonomic scope" value="Eukaryota"/>
</dbReference>
<feature type="compositionally biased region" description="Acidic residues" evidence="9">
    <location>
        <begin position="178"/>
        <end position="195"/>
    </location>
</feature>
<keyword evidence="5" id="KW-0833">Ubl conjugation pathway</keyword>
<dbReference type="GO" id="GO:0031145">
    <property type="term" value="P:anaphase-promoting complex-dependent catabolic process"/>
    <property type="evidence" value="ECO:0000318"/>
    <property type="project" value="GO_Central"/>
</dbReference>
<dbReference type="GO" id="GO:0045842">
    <property type="term" value="P:positive regulation of mitotic metaphase/anaphase transition"/>
    <property type="evidence" value="ECO:0000318"/>
    <property type="project" value="GO_Central"/>
</dbReference>
<keyword evidence="13" id="KW-1185">Reference proteome</keyword>
<dbReference type="Pfam" id="PF12862">
    <property type="entry name" value="ANAPC5"/>
    <property type="match status" value="1"/>
</dbReference>
<evidence type="ECO:0000256" key="2">
    <source>
        <dbReference type="ARBA" id="ARBA00016066"/>
    </source>
</evidence>
<dbReference type="InterPro" id="IPR026000">
    <property type="entry name" value="Apc5_dom"/>
</dbReference>
<reference evidence="12 13" key="1">
    <citation type="journal article" date="2011" name="Science">
        <title>The Selaginella genome identifies genetic changes associated with the evolution of vascular plants.</title>
        <authorList>
            <person name="Banks J.A."/>
            <person name="Nishiyama T."/>
            <person name="Hasebe M."/>
            <person name="Bowman J.L."/>
            <person name="Gribskov M."/>
            <person name="dePamphilis C."/>
            <person name="Albert V.A."/>
            <person name="Aono N."/>
            <person name="Aoyama T."/>
            <person name="Ambrose B.A."/>
            <person name="Ashton N.W."/>
            <person name="Axtell M.J."/>
            <person name="Barker E."/>
            <person name="Barker M.S."/>
            <person name="Bennetzen J.L."/>
            <person name="Bonawitz N.D."/>
            <person name="Chapple C."/>
            <person name="Cheng C."/>
            <person name="Correa L.G."/>
            <person name="Dacre M."/>
            <person name="DeBarry J."/>
            <person name="Dreyer I."/>
            <person name="Elias M."/>
            <person name="Engstrom E.M."/>
            <person name="Estelle M."/>
            <person name="Feng L."/>
            <person name="Finet C."/>
            <person name="Floyd S.K."/>
            <person name="Frommer W.B."/>
            <person name="Fujita T."/>
            <person name="Gramzow L."/>
            <person name="Gutensohn M."/>
            <person name="Harholt J."/>
            <person name="Hattori M."/>
            <person name="Heyl A."/>
            <person name="Hirai T."/>
            <person name="Hiwatashi Y."/>
            <person name="Ishikawa M."/>
            <person name="Iwata M."/>
            <person name="Karol K.G."/>
            <person name="Koehler B."/>
            <person name="Kolukisaoglu U."/>
            <person name="Kubo M."/>
            <person name="Kurata T."/>
            <person name="Lalonde S."/>
            <person name="Li K."/>
            <person name="Li Y."/>
            <person name="Litt A."/>
            <person name="Lyons E."/>
            <person name="Manning G."/>
            <person name="Maruyama T."/>
            <person name="Michael T.P."/>
            <person name="Mikami K."/>
            <person name="Miyazaki S."/>
            <person name="Morinaga S."/>
            <person name="Murata T."/>
            <person name="Mueller-Roeber B."/>
            <person name="Nelson D.R."/>
            <person name="Obara M."/>
            <person name="Oguri Y."/>
            <person name="Olmstead R.G."/>
            <person name="Onodera N."/>
            <person name="Petersen B.L."/>
            <person name="Pils B."/>
            <person name="Prigge M."/>
            <person name="Rensing S.A."/>
            <person name="Riano-Pachon D.M."/>
            <person name="Roberts A.W."/>
            <person name="Sato Y."/>
            <person name="Scheller H.V."/>
            <person name="Schulz B."/>
            <person name="Schulz C."/>
            <person name="Shakirov E.V."/>
            <person name="Shibagaki N."/>
            <person name="Shinohara N."/>
            <person name="Shippen D.E."/>
            <person name="Soerensen I."/>
            <person name="Sotooka R."/>
            <person name="Sugimoto N."/>
            <person name="Sugita M."/>
            <person name="Sumikawa N."/>
            <person name="Tanurdzic M."/>
            <person name="Theissen G."/>
            <person name="Ulvskov P."/>
            <person name="Wakazuki S."/>
            <person name="Weng J.K."/>
            <person name="Willats W.W."/>
            <person name="Wipf D."/>
            <person name="Wolf P.G."/>
            <person name="Yang L."/>
            <person name="Zimmer A.D."/>
            <person name="Zhu Q."/>
            <person name="Mitros T."/>
            <person name="Hellsten U."/>
            <person name="Loque D."/>
            <person name="Otillar R."/>
            <person name="Salamov A."/>
            <person name="Schmutz J."/>
            <person name="Shapiro H."/>
            <person name="Lindquist E."/>
            <person name="Lucas S."/>
            <person name="Rokhsar D."/>
            <person name="Grigoriev I.V."/>
        </authorList>
    </citation>
    <scope>NUCLEOTIDE SEQUENCE [LARGE SCALE GENOMIC DNA]</scope>
</reference>
<comment type="function">
    <text evidence="8">Component of the anaphase promoting complex/cyclosome (APC/C), a cell cycle-regulated E3 ubiquitin ligase that controls progression through mitosis and the G1 phase of the cell cycle. The APC/C complex acts by mediating ubiquitination and subsequent degradation of target proteins: it mainly mediates the formation of 'Lys-11'-linked polyubiquitin chains and, to a lower extent, the formation of 'Lys-48'- and 'Lys-63'-linked polyubiquitin chains. The APC/C complex catalyzes assembly of branched 'Lys-11'-/'Lys-48'-linked branched ubiquitin chains on target proteins.</text>
</comment>
<dbReference type="PANTHER" id="PTHR12830">
    <property type="entry name" value="ANAPHASE-PROMOTING COMPLEX SUBUNIT 5"/>
    <property type="match status" value="1"/>
</dbReference>
<dbReference type="GO" id="GO:0051301">
    <property type="term" value="P:cell division"/>
    <property type="evidence" value="ECO:0007669"/>
    <property type="project" value="UniProtKB-KW"/>
</dbReference>
<dbReference type="STRING" id="88036.D8SV16"/>
<dbReference type="InParanoid" id="D8SV16"/>
<dbReference type="OMA" id="DTEWALA"/>
<evidence type="ECO:0000256" key="5">
    <source>
        <dbReference type="ARBA" id="ARBA00022786"/>
    </source>
</evidence>
<evidence type="ECO:0000259" key="11">
    <source>
        <dbReference type="Pfam" id="PF12862"/>
    </source>
</evidence>
<proteinExistence type="inferred from homology"/>
<evidence type="ECO:0000256" key="1">
    <source>
        <dbReference type="ARBA" id="ARBA00007450"/>
    </source>
</evidence>
<accession>D8SV16</accession>
<dbReference type="FunCoup" id="D8SV16">
    <property type="interactions" value="3169"/>
</dbReference>
<evidence type="ECO:0000313" key="13">
    <source>
        <dbReference type="Proteomes" id="UP000001514"/>
    </source>
</evidence>
<evidence type="ECO:0000256" key="8">
    <source>
        <dbReference type="ARBA" id="ARBA00045696"/>
    </source>
</evidence>
<dbReference type="Gramene" id="EFJ11716">
    <property type="protein sequence ID" value="EFJ11716"/>
    <property type="gene ID" value="SELMODRAFT_125570"/>
</dbReference>
<dbReference type="HOGENOM" id="CLU_006214_0_0_1"/>
<evidence type="ECO:0000256" key="4">
    <source>
        <dbReference type="ARBA" id="ARBA00022776"/>
    </source>
</evidence>